<dbReference type="InterPro" id="IPR003018">
    <property type="entry name" value="GAF"/>
</dbReference>
<dbReference type="InterPro" id="IPR029787">
    <property type="entry name" value="Nucleotide_cyclase"/>
</dbReference>
<dbReference type="AlphaFoldDB" id="A0A9W6LL67"/>
<evidence type="ECO:0000313" key="5">
    <source>
        <dbReference type="EMBL" id="GLI54362.1"/>
    </source>
</evidence>
<dbReference type="Proteomes" id="UP001144297">
    <property type="component" value="Unassembled WGS sequence"/>
</dbReference>
<dbReference type="EMBL" id="BSDX01000001">
    <property type="protein sequence ID" value="GLI54362.1"/>
    <property type="molecule type" value="Genomic_DNA"/>
</dbReference>
<feature type="domain" description="PAC" evidence="2">
    <location>
        <begin position="561"/>
        <end position="619"/>
    </location>
</feature>
<dbReference type="SMART" id="SM00091">
    <property type="entry name" value="PAS"/>
    <property type="match status" value="2"/>
</dbReference>
<dbReference type="Pfam" id="PF13426">
    <property type="entry name" value="PAS_9"/>
    <property type="match status" value="1"/>
</dbReference>
<reference evidence="5" key="1">
    <citation type="submission" date="2022-12" db="EMBL/GenBank/DDBJ databases">
        <title>Reference genome sequencing for broad-spectrum identification of bacterial and archaeal isolates by mass spectrometry.</title>
        <authorList>
            <person name="Sekiguchi Y."/>
            <person name="Tourlousse D.M."/>
        </authorList>
    </citation>
    <scope>NUCLEOTIDE SEQUENCE</scope>
    <source>
        <strain evidence="5">TSL-P1</strain>
    </source>
</reference>
<comment type="caution">
    <text evidence="5">The sequence shown here is derived from an EMBL/GenBank/DDBJ whole genome shotgun (WGS) entry which is preliminary data.</text>
</comment>
<evidence type="ECO:0000259" key="3">
    <source>
        <dbReference type="PROSITE" id="PS50883"/>
    </source>
</evidence>
<dbReference type="Pfam" id="PF13185">
    <property type="entry name" value="GAF_2"/>
    <property type="match status" value="1"/>
</dbReference>
<dbReference type="InterPro" id="IPR000160">
    <property type="entry name" value="GGDEF_dom"/>
</dbReference>
<evidence type="ECO:0008006" key="7">
    <source>
        <dbReference type="Google" id="ProtNLM"/>
    </source>
</evidence>
<dbReference type="InterPro" id="IPR029016">
    <property type="entry name" value="GAF-like_dom_sf"/>
</dbReference>
<dbReference type="Pfam" id="PF00563">
    <property type="entry name" value="EAL"/>
    <property type="match status" value="1"/>
</dbReference>
<dbReference type="InterPro" id="IPR035965">
    <property type="entry name" value="PAS-like_dom_sf"/>
</dbReference>
<evidence type="ECO:0000313" key="6">
    <source>
        <dbReference type="Proteomes" id="UP001144297"/>
    </source>
</evidence>
<dbReference type="CDD" id="cd01949">
    <property type="entry name" value="GGDEF"/>
    <property type="match status" value="1"/>
</dbReference>
<dbReference type="PROSITE" id="PS50883">
    <property type="entry name" value="EAL"/>
    <property type="match status" value="1"/>
</dbReference>
<gene>
    <name evidence="5" type="ORF">TISLANDTSLP1_20550</name>
</gene>
<dbReference type="Gene3D" id="3.30.70.270">
    <property type="match status" value="1"/>
</dbReference>
<dbReference type="PROSITE" id="PS50112">
    <property type="entry name" value="PAS"/>
    <property type="match status" value="2"/>
</dbReference>
<dbReference type="InterPro" id="IPR001610">
    <property type="entry name" value="PAC"/>
</dbReference>
<dbReference type="Gene3D" id="3.30.450.40">
    <property type="match status" value="1"/>
</dbReference>
<accession>A0A9W6LL67</accession>
<dbReference type="PANTHER" id="PTHR44757">
    <property type="entry name" value="DIGUANYLATE CYCLASE DGCP"/>
    <property type="match status" value="1"/>
</dbReference>
<dbReference type="SUPFAM" id="SSF55073">
    <property type="entry name" value="Nucleotide cyclase"/>
    <property type="match status" value="1"/>
</dbReference>
<dbReference type="InterPro" id="IPR000700">
    <property type="entry name" value="PAS-assoc_C"/>
</dbReference>
<dbReference type="SMART" id="SM00052">
    <property type="entry name" value="EAL"/>
    <property type="match status" value="1"/>
</dbReference>
<dbReference type="InterPro" id="IPR035919">
    <property type="entry name" value="EAL_sf"/>
</dbReference>
<feature type="domain" description="GGDEF" evidence="4">
    <location>
        <begin position="648"/>
        <end position="780"/>
    </location>
</feature>
<dbReference type="NCBIfam" id="TIGR00229">
    <property type="entry name" value="sensory_box"/>
    <property type="match status" value="2"/>
</dbReference>
<evidence type="ECO:0000259" key="1">
    <source>
        <dbReference type="PROSITE" id="PS50112"/>
    </source>
</evidence>
<evidence type="ECO:0000259" key="2">
    <source>
        <dbReference type="PROSITE" id="PS50113"/>
    </source>
</evidence>
<dbReference type="InterPro" id="IPR052155">
    <property type="entry name" value="Biofilm_reg_signaling"/>
</dbReference>
<proteinExistence type="predicted"/>
<dbReference type="InterPro" id="IPR043128">
    <property type="entry name" value="Rev_trsase/Diguanyl_cyclase"/>
</dbReference>
<evidence type="ECO:0000259" key="4">
    <source>
        <dbReference type="PROSITE" id="PS50887"/>
    </source>
</evidence>
<keyword evidence="6" id="KW-1185">Reference proteome</keyword>
<dbReference type="CDD" id="cd01948">
    <property type="entry name" value="EAL"/>
    <property type="match status" value="1"/>
</dbReference>
<name>A0A9W6LL67_9BACT</name>
<dbReference type="SMART" id="SM00267">
    <property type="entry name" value="GGDEF"/>
    <property type="match status" value="1"/>
</dbReference>
<dbReference type="SMART" id="SM00086">
    <property type="entry name" value="PAC"/>
    <property type="match status" value="2"/>
</dbReference>
<dbReference type="CDD" id="cd00130">
    <property type="entry name" value="PAS"/>
    <property type="match status" value="2"/>
</dbReference>
<sequence>MSEDVLYFALCPHCTEEELVKWGEIADKISKIIKKEIRLKTFRDFSEICFNEKSYNFYYANPDTTIKLIEKGYTVLGKLKNKNESLCNIFSQSYFPEKDIIRVALINQKYFFLPLLFHKKEYRKFHILFVKSYDEVINLVRQQQADIGFIYTQLSERLKDDRALNFSNDFCFPISHFILMNSSMENFRDELLSIENFEKVSFEEIQNLKSLYNQLDIMLQDWAHHDISEALISSPNIGVLIYHEKIAFCNDYTKSLLEYSEDELYNMSSIDIVYPEDREKVIDNVKRRLKGEKFSKIYDIRLQKKDGSIIFVECLANTILFRGLYSGFLVFYDITSKKYAEKFKEILMEINKIITQSLTEEEIYSRICKTLVEKLNLKLAWIGILDKQNNRIIPEYSYADDRSILDNFDYGMLNSLLDSASVKGEIVINSESEEYTKTGFRSSCIIPFFKYGKVVSFLNIYSEFPQFFNEINLDILKEIQHDIAFALERVERIRHNTIIAEALKNSDTWILVTDENGNIIYVNEAVERISGYSKEELIGKNPRIFKSGLNPPEFYKELWDTILSGKIFNAITPNRKKDGEIFHVDLKIIPVKLPGNILRFVAVARDVTEKIRLSERVQRLQNYDALTGLLNMNGFTVNVSQKLNETDVFGLLILIDIYDMTYINKIHGIHAGDQILIQFAEKIKKSFENTDSIARIAADSFGIYLIAETTDDIYKAYSKLYELNNSVFNIDNKIISININAAISIFPKDGKSFKTLYERADITLQQTKKAGSGIIQFFDAAIEKEAEKLWEVFNLIKKASEEKLFTFYYQPYFYTKTLKIAGFEALVRIIDRDGKLYTPDFFIDYLENSQYLSSFENWAINEVTEKIKKWGTNISLNISGKTFSNPILIPILSEITSEIRNKLTIEITERIFINNPEYTMQILSDIKRMKNPPKIAIDDFGTGYSSMSYLRDLPIDIVKIDKSFIKDMVEDKKSLAIVETIIGLAKKLEKMTLAEGVETEKQFKILKTMDCDFVQGFLFSKPLPEKKIAV</sequence>
<dbReference type="InterPro" id="IPR000014">
    <property type="entry name" value="PAS"/>
</dbReference>
<organism evidence="5 6">
    <name type="scientific">Thermodesulfovibrio yellowstonii</name>
    <dbReference type="NCBI Taxonomy" id="28262"/>
    <lineage>
        <taxon>Bacteria</taxon>
        <taxon>Pseudomonadati</taxon>
        <taxon>Nitrospirota</taxon>
        <taxon>Thermodesulfovibrionia</taxon>
        <taxon>Thermodesulfovibrionales</taxon>
        <taxon>Thermodesulfovibrionaceae</taxon>
        <taxon>Thermodesulfovibrio</taxon>
    </lineage>
</organism>
<protein>
    <recommendedName>
        <fullName evidence="7">EAL domain-containing protein</fullName>
    </recommendedName>
</protein>
<feature type="domain" description="PAS" evidence="1">
    <location>
        <begin position="245"/>
        <end position="292"/>
    </location>
</feature>
<dbReference type="PROSITE" id="PS50887">
    <property type="entry name" value="GGDEF"/>
    <property type="match status" value="1"/>
</dbReference>
<dbReference type="Pfam" id="PF00990">
    <property type="entry name" value="GGDEF"/>
    <property type="match status" value="1"/>
</dbReference>
<dbReference type="SUPFAM" id="SSF141868">
    <property type="entry name" value="EAL domain-like"/>
    <property type="match status" value="1"/>
</dbReference>
<dbReference type="Gene3D" id="3.30.450.20">
    <property type="entry name" value="PAS domain"/>
    <property type="match status" value="2"/>
</dbReference>
<dbReference type="SUPFAM" id="SSF55781">
    <property type="entry name" value="GAF domain-like"/>
    <property type="match status" value="1"/>
</dbReference>
<feature type="domain" description="PAS" evidence="1">
    <location>
        <begin position="495"/>
        <end position="541"/>
    </location>
</feature>
<dbReference type="SUPFAM" id="SSF55785">
    <property type="entry name" value="PYP-like sensor domain (PAS domain)"/>
    <property type="match status" value="2"/>
</dbReference>
<dbReference type="InterPro" id="IPR013655">
    <property type="entry name" value="PAS_fold_3"/>
</dbReference>
<dbReference type="Gene3D" id="3.20.20.450">
    <property type="entry name" value="EAL domain"/>
    <property type="match status" value="1"/>
</dbReference>
<feature type="domain" description="EAL" evidence="3">
    <location>
        <begin position="789"/>
        <end position="1030"/>
    </location>
</feature>
<dbReference type="PANTHER" id="PTHR44757:SF2">
    <property type="entry name" value="BIOFILM ARCHITECTURE MAINTENANCE PROTEIN MBAA"/>
    <property type="match status" value="1"/>
</dbReference>
<dbReference type="InterPro" id="IPR001633">
    <property type="entry name" value="EAL_dom"/>
</dbReference>
<dbReference type="PROSITE" id="PS50113">
    <property type="entry name" value="PAC"/>
    <property type="match status" value="1"/>
</dbReference>
<dbReference type="Pfam" id="PF08447">
    <property type="entry name" value="PAS_3"/>
    <property type="match status" value="1"/>
</dbReference>
<dbReference type="NCBIfam" id="TIGR00254">
    <property type="entry name" value="GGDEF"/>
    <property type="match status" value="1"/>
</dbReference>